<dbReference type="RefSeq" id="WP_198854677.1">
    <property type="nucleotide sequence ID" value="NZ_BAABDT010000001.1"/>
</dbReference>
<accession>A0ABP7EWC9</accession>
<evidence type="ECO:0000313" key="2">
    <source>
        <dbReference type="Proteomes" id="UP001501367"/>
    </source>
</evidence>
<dbReference type="EMBL" id="BAABDT010000001">
    <property type="protein sequence ID" value="GAA3726340.1"/>
    <property type="molecule type" value="Genomic_DNA"/>
</dbReference>
<comment type="caution">
    <text evidence="1">The sequence shown here is derived from an EMBL/GenBank/DDBJ whole genome shotgun (WGS) entry which is preliminary data.</text>
</comment>
<name>A0ABP7EWC9_9FLAO</name>
<sequence length="248" mass="29328">MKNYQKKIVFLILFELFLNIHPIQSQTSNDINTYNWFDTTVGRINLDINNGIPHTNSFRTLSTDIHLYLINKYESGKVTYENQTYYDVKLKYDIYRDILVLNPDGGSENIGINLIQNKVSSFSILDKNFIKREKKSEDIPEFTTGYYEESKIAPELVLYIKHHKDMQKTIYESSLYFTFKENNSYFIDLKGKIYAIRGKSDLVKLFPEQKKQINGFYLLNRELRNSDLDQFMKNLMKYTFNSQSISSK</sequence>
<dbReference type="Proteomes" id="UP001501367">
    <property type="component" value="Unassembled WGS sequence"/>
</dbReference>
<evidence type="ECO:0000313" key="1">
    <source>
        <dbReference type="EMBL" id="GAA3726340.1"/>
    </source>
</evidence>
<organism evidence="1 2">
    <name type="scientific">Flavobacterium ginsengisoli</name>
    <dbReference type="NCBI Taxonomy" id="871694"/>
    <lineage>
        <taxon>Bacteria</taxon>
        <taxon>Pseudomonadati</taxon>
        <taxon>Bacteroidota</taxon>
        <taxon>Flavobacteriia</taxon>
        <taxon>Flavobacteriales</taxon>
        <taxon>Flavobacteriaceae</taxon>
        <taxon>Flavobacterium</taxon>
    </lineage>
</organism>
<proteinExistence type="predicted"/>
<protein>
    <submittedName>
        <fullName evidence="1">Uncharacterized protein</fullName>
    </submittedName>
</protein>
<keyword evidence="2" id="KW-1185">Reference proteome</keyword>
<reference evidence="2" key="1">
    <citation type="journal article" date="2019" name="Int. J. Syst. Evol. Microbiol.">
        <title>The Global Catalogue of Microorganisms (GCM) 10K type strain sequencing project: providing services to taxonomists for standard genome sequencing and annotation.</title>
        <authorList>
            <consortium name="The Broad Institute Genomics Platform"/>
            <consortium name="The Broad Institute Genome Sequencing Center for Infectious Disease"/>
            <person name="Wu L."/>
            <person name="Ma J."/>
        </authorList>
    </citation>
    <scope>NUCLEOTIDE SEQUENCE [LARGE SCALE GENOMIC DNA]</scope>
    <source>
        <strain evidence="2">JCM 17336</strain>
    </source>
</reference>
<gene>
    <name evidence="1" type="ORF">GCM10022422_04750</name>
</gene>